<dbReference type="Proteomes" id="UP000239297">
    <property type="component" value="Unassembled WGS sequence"/>
</dbReference>
<organism evidence="7 8">
    <name type="scientific">Arthrobacter pityocampae</name>
    <dbReference type="NCBI Taxonomy" id="547334"/>
    <lineage>
        <taxon>Bacteria</taxon>
        <taxon>Bacillati</taxon>
        <taxon>Actinomycetota</taxon>
        <taxon>Actinomycetes</taxon>
        <taxon>Micrococcales</taxon>
        <taxon>Micrococcaceae</taxon>
        <taxon>Arthrobacter</taxon>
    </lineage>
</organism>
<gene>
    <name evidence="7" type="ORF">C4K88_16025</name>
</gene>
<dbReference type="PROSITE" id="PS50977">
    <property type="entry name" value="HTH_TETR_2"/>
    <property type="match status" value="1"/>
</dbReference>
<dbReference type="Gene3D" id="1.10.357.10">
    <property type="entry name" value="Tetracycline Repressor, domain 2"/>
    <property type="match status" value="1"/>
</dbReference>
<dbReference type="InterPro" id="IPR050109">
    <property type="entry name" value="HTH-type_TetR-like_transc_reg"/>
</dbReference>
<dbReference type="InterPro" id="IPR001647">
    <property type="entry name" value="HTH_TetR"/>
</dbReference>
<dbReference type="AlphaFoldDB" id="A0A2S5ITR7"/>
<keyword evidence="8" id="KW-1185">Reference proteome</keyword>
<evidence type="ECO:0000313" key="7">
    <source>
        <dbReference type="EMBL" id="PPB47972.1"/>
    </source>
</evidence>
<comment type="caution">
    <text evidence="7">The sequence shown here is derived from an EMBL/GenBank/DDBJ whole genome shotgun (WGS) entry which is preliminary data.</text>
</comment>
<dbReference type="PANTHER" id="PTHR30055:SF234">
    <property type="entry name" value="HTH-TYPE TRANSCRIPTIONAL REGULATOR BETI"/>
    <property type="match status" value="1"/>
</dbReference>
<dbReference type="PANTHER" id="PTHR30055">
    <property type="entry name" value="HTH-TYPE TRANSCRIPTIONAL REGULATOR RUTR"/>
    <property type="match status" value="1"/>
</dbReference>
<evidence type="ECO:0000256" key="3">
    <source>
        <dbReference type="ARBA" id="ARBA00023125"/>
    </source>
</evidence>
<dbReference type="OrthoDB" id="3172830at2"/>
<dbReference type="SUPFAM" id="SSF46689">
    <property type="entry name" value="Homeodomain-like"/>
    <property type="match status" value="1"/>
</dbReference>
<feature type="DNA-binding region" description="H-T-H motif" evidence="5">
    <location>
        <begin position="66"/>
        <end position="85"/>
    </location>
</feature>
<keyword evidence="1" id="KW-0678">Repressor</keyword>
<dbReference type="GO" id="GO:0000976">
    <property type="term" value="F:transcription cis-regulatory region binding"/>
    <property type="evidence" value="ECO:0007669"/>
    <property type="project" value="TreeGrafter"/>
</dbReference>
<keyword evidence="3 5" id="KW-0238">DNA-binding</keyword>
<feature type="domain" description="HTH tetR-type" evidence="6">
    <location>
        <begin position="43"/>
        <end position="103"/>
    </location>
</feature>
<evidence type="ECO:0000259" key="6">
    <source>
        <dbReference type="PROSITE" id="PS50977"/>
    </source>
</evidence>
<name>A0A2S5ITR7_9MICC</name>
<evidence type="ECO:0000256" key="2">
    <source>
        <dbReference type="ARBA" id="ARBA00023015"/>
    </source>
</evidence>
<dbReference type="InterPro" id="IPR009057">
    <property type="entry name" value="Homeodomain-like_sf"/>
</dbReference>
<proteinExistence type="predicted"/>
<dbReference type="Pfam" id="PF00440">
    <property type="entry name" value="TetR_N"/>
    <property type="match status" value="1"/>
</dbReference>
<evidence type="ECO:0000256" key="5">
    <source>
        <dbReference type="PROSITE-ProRule" id="PRU00335"/>
    </source>
</evidence>
<evidence type="ECO:0000256" key="4">
    <source>
        <dbReference type="ARBA" id="ARBA00023163"/>
    </source>
</evidence>
<dbReference type="EMBL" id="PRKW01000007">
    <property type="protein sequence ID" value="PPB47972.1"/>
    <property type="molecule type" value="Genomic_DNA"/>
</dbReference>
<dbReference type="GO" id="GO:0003700">
    <property type="term" value="F:DNA-binding transcription factor activity"/>
    <property type="evidence" value="ECO:0007669"/>
    <property type="project" value="TreeGrafter"/>
</dbReference>
<dbReference type="PRINTS" id="PR00455">
    <property type="entry name" value="HTHTETR"/>
</dbReference>
<dbReference type="SUPFAM" id="SSF48498">
    <property type="entry name" value="Tetracyclin repressor-like, C-terminal domain"/>
    <property type="match status" value="1"/>
</dbReference>
<dbReference type="Pfam" id="PF13977">
    <property type="entry name" value="TetR_C_6"/>
    <property type="match status" value="1"/>
</dbReference>
<sequence length="234" mass="25267">MCPSISIPEVFNTDGIVTAGGHMTLTDTESTTAGRPRRRPRREDVRAGLLAAALEVFEEIGYVAARLDTIAQRAGYTKGAVYSNFGSKQELFATLLSERLADTAADVLNQVDHLTLLDETVQHAARYLARGVVREQRWHALVVEFALQAGRDPDVGEVFREHRRARRALLATTLAERAGAFGAPSDPAHYIVFATILLATVNGMAVECAADPEAITEEQVTESIAAVLQAALAP</sequence>
<evidence type="ECO:0000256" key="1">
    <source>
        <dbReference type="ARBA" id="ARBA00022491"/>
    </source>
</evidence>
<dbReference type="InterPro" id="IPR036271">
    <property type="entry name" value="Tet_transcr_reg_TetR-rel_C_sf"/>
</dbReference>
<keyword evidence="2" id="KW-0805">Transcription regulation</keyword>
<dbReference type="InterPro" id="IPR039538">
    <property type="entry name" value="BetI_C"/>
</dbReference>
<reference evidence="7 8" key="1">
    <citation type="journal article" date="2014" name="Int. J. Syst. Evol. Microbiol.">
        <title>Arthrobacter pityocampae sp. nov., isolated from Thaumetopoea pityocampa (Lep., Thaumetopoeidae).</title>
        <authorList>
            <person name="Ince I.A."/>
            <person name="Demirbag Z."/>
            <person name="Kati H."/>
        </authorList>
    </citation>
    <scope>NUCLEOTIDE SEQUENCE [LARGE SCALE GENOMIC DNA]</scope>
    <source>
        <strain evidence="7 8">Tp2</strain>
    </source>
</reference>
<protein>
    <submittedName>
        <fullName evidence="7">TetR family transcriptional regulator</fullName>
    </submittedName>
</protein>
<keyword evidence="4" id="KW-0804">Transcription</keyword>
<evidence type="ECO:0000313" key="8">
    <source>
        <dbReference type="Proteomes" id="UP000239297"/>
    </source>
</evidence>
<accession>A0A2S5ITR7</accession>